<comment type="caution">
    <text evidence="5">The sequence shown here is derived from an EMBL/GenBank/DDBJ whole genome shotgun (WGS) entry which is preliminary data.</text>
</comment>
<evidence type="ECO:0000256" key="2">
    <source>
        <dbReference type="ARBA" id="ARBA00022801"/>
    </source>
</evidence>
<feature type="domain" description="HotDog ACOT-type" evidence="4">
    <location>
        <begin position="11"/>
        <end position="123"/>
    </location>
</feature>
<dbReference type="EMBL" id="BSYJ01000001">
    <property type="protein sequence ID" value="GMG86078.1"/>
    <property type="molecule type" value="Genomic_DNA"/>
</dbReference>
<dbReference type="Gene3D" id="3.10.129.10">
    <property type="entry name" value="Hotdog Thioesterase"/>
    <property type="match status" value="1"/>
</dbReference>
<evidence type="ECO:0000259" key="4">
    <source>
        <dbReference type="PROSITE" id="PS51770"/>
    </source>
</evidence>
<dbReference type="Pfam" id="PF03061">
    <property type="entry name" value="4HBT"/>
    <property type="match status" value="1"/>
</dbReference>
<accession>A0ABQ6LVF5</accession>
<dbReference type="InterPro" id="IPR006683">
    <property type="entry name" value="Thioestr_dom"/>
</dbReference>
<reference evidence="5 6" key="1">
    <citation type="submission" date="2023-04" db="EMBL/GenBank/DDBJ databases">
        <title>Marinobulbifer ophiurae gen. nov., sp. Nov., isolate from tissue of brittle star Ophioplocus japonicus.</title>
        <authorList>
            <person name="Kawano K."/>
            <person name="Sawayama S."/>
            <person name="Nakagawa S."/>
        </authorList>
    </citation>
    <scope>NUCLEOTIDE SEQUENCE [LARGE SCALE GENOMIC DNA]</scope>
    <source>
        <strain evidence="5 6">NKW57</strain>
    </source>
</reference>
<dbReference type="Proteomes" id="UP001224392">
    <property type="component" value="Unassembled WGS sequence"/>
</dbReference>
<evidence type="ECO:0000256" key="3">
    <source>
        <dbReference type="PROSITE-ProRule" id="PRU01106"/>
    </source>
</evidence>
<dbReference type="InterPro" id="IPR040170">
    <property type="entry name" value="Cytosol_ACT"/>
</dbReference>
<dbReference type="SUPFAM" id="SSF54637">
    <property type="entry name" value="Thioesterase/thiol ester dehydrase-isomerase"/>
    <property type="match status" value="1"/>
</dbReference>
<gene>
    <name evidence="5" type="ORF">MNKW57_03990</name>
</gene>
<name>A0ABQ6LVF5_9GAMM</name>
<keyword evidence="2 3" id="KW-0378">Hydrolase</keyword>
<dbReference type="PROSITE" id="PS51770">
    <property type="entry name" value="HOTDOG_ACOT"/>
    <property type="match status" value="1"/>
</dbReference>
<dbReference type="CDD" id="cd03442">
    <property type="entry name" value="BFIT_BACH"/>
    <property type="match status" value="1"/>
</dbReference>
<evidence type="ECO:0000256" key="1">
    <source>
        <dbReference type="ARBA" id="ARBA00010458"/>
    </source>
</evidence>
<evidence type="ECO:0000313" key="6">
    <source>
        <dbReference type="Proteomes" id="UP001224392"/>
    </source>
</evidence>
<dbReference type="InterPro" id="IPR033120">
    <property type="entry name" value="HOTDOG_ACOT"/>
</dbReference>
<dbReference type="PANTHER" id="PTHR11049:SF5">
    <property type="entry name" value="ACYL-COA THIOESTER HYDROLASE YCIA"/>
    <property type="match status" value="1"/>
</dbReference>
<sequence>MNDIDDELPQPSGILALQTLAMPADTNPQGDVFAGWLMSQMDLAGAILAQKIARGRVTTVAVGSMVFLRPVPVGSTISCYADLQEVGRSSIRTIVEVWLTHVHSGEQVKVTEGEFVFVAIDDRGRTRPVEQPEALSV</sequence>
<protein>
    <submittedName>
        <fullName evidence="5">Acyl-CoA thioesterase</fullName>
    </submittedName>
</protein>
<organism evidence="5 6">
    <name type="scientific">Biformimicrobium ophioploci</name>
    <dbReference type="NCBI Taxonomy" id="3036711"/>
    <lineage>
        <taxon>Bacteria</taxon>
        <taxon>Pseudomonadati</taxon>
        <taxon>Pseudomonadota</taxon>
        <taxon>Gammaproteobacteria</taxon>
        <taxon>Cellvibrionales</taxon>
        <taxon>Microbulbiferaceae</taxon>
        <taxon>Biformimicrobium</taxon>
    </lineage>
</organism>
<dbReference type="InterPro" id="IPR029069">
    <property type="entry name" value="HotDog_dom_sf"/>
</dbReference>
<keyword evidence="6" id="KW-1185">Reference proteome</keyword>
<dbReference type="RefSeq" id="WP_285762590.1">
    <property type="nucleotide sequence ID" value="NZ_BSYJ01000001.1"/>
</dbReference>
<comment type="similarity">
    <text evidence="1">Belongs to the acyl coenzyme A hydrolase family.</text>
</comment>
<dbReference type="PANTHER" id="PTHR11049">
    <property type="entry name" value="ACYL COENZYME A THIOESTER HYDROLASE"/>
    <property type="match status" value="1"/>
</dbReference>
<proteinExistence type="inferred from homology"/>
<evidence type="ECO:0000313" key="5">
    <source>
        <dbReference type="EMBL" id="GMG86078.1"/>
    </source>
</evidence>